<dbReference type="EMBL" id="CAJRST010038888">
    <property type="protein sequence ID" value="CAG6016107.1"/>
    <property type="molecule type" value="Genomic_DNA"/>
</dbReference>
<proteinExistence type="predicted"/>
<accession>A0A8S4BPN3</accession>
<dbReference type="InterPro" id="IPR015095">
    <property type="entry name" value="AlkB_hom8_N"/>
</dbReference>
<keyword evidence="3" id="KW-1185">Reference proteome</keyword>
<comment type="caution">
    <text evidence="2">The sequence shown here is derived from an EMBL/GenBank/DDBJ whole genome shotgun (WGS) entry which is preliminary data.</text>
</comment>
<dbReference type="Proteomes" id="UP000677803">
    <property type="component" value="Unassembled WGS sequence"/>
</dbReference>
<sequence>MDSYKYLGVWLDSKLDWSKHTSNLYGKVQSRMYFLRKLQSFNICSKLLCMFYQSVIAKSSKSFMAAGTSLGGAEVLVRDSVHVDEVGLNQGRAKAHFNIVKVSQEIQNF</sequence>
<dbReference type="GO" id="GO:0008168">
    <property type="term" value="F:methyltransferase activity"/>
    <property type="evidence" value="ECO:0007669"/>
    <property type="project" value="InterPro"/>
</dbReference>
<organism evidence="2 3">
    <name type="scientific">Menidia menidia</name>
    <name type="common">Atlantic silverside</name>
    <dbReference type="NCBI Taxonomy" id="238744"/>
    <lineage>
        <taxon>Eukaryota</taxon>
        <taxon>Metazoa</taxon>
        <taxon>Chordata</taxon>
        <taxon>Craniata</taxon>
        <taxon>Vertebrata</taxon>
        <taxon>Euteleostomi</taxon>
        <taxon>Actinopterygii</taxon>
        <taxon>Neopterygii</taxon>
        <taxon>Teleostei</taxon>
        <taxon>Neoteleostei</taxon>
        <taxon>Acanthomorphata</taxon>
        <taxon>Ovalentaria</taxon>
        <taxon>Atherinomorphae</taxon>
        <taxon>Atheriniformes</taxon>
        <taxon>Atherinopsidae</taxon>
        <taxon>Menidiinae</taxon>
        <taxon>Menidia</taxon>
    </lineage>
</organism>
<dbReference type="OrthoDB" id="411173at2759"/>
<feature type="domain" description="Alkylated DNA repair protein AlkB homologue 8 N-terminal" evidence="1">
    <location>
        <begin position="17"/>
        <end position="56"/>
    </location>
</feature>
<dbReference type="Pfam" id="PF09004">
    <property type="entry name" value="ALKBH8_N"/>
    <property type="match status" value="1"/>
</dbReference>
<dbReference type="GO" id="GO:0016706">
    <property type="term" value="F:2-oxoglutarate-dependent dioxygenase activity"/>
    <property type="evidence" value="ECO:0007669"/>
    <property type="project" value="InterPro"/>
</dbReference>
<dbReference type="AlphaFoldDB" id="A0A8S4BPN3"/>
<name>A0A8S4BPN3_9TELE</name>
<evidence type="ECO:0000313" key="2">
    <source>
        <dbReference type="EMBL" id="CAG6016107.1"/>
    </source>
</evidence>
<evidence type="ECO:0000259" key="1">
    <source>
        <dbReference type="Pfam" id="PF09004"/>
    </source>
</evidence>
<evidence type="ECO:0000313" key="3">
    <source>
        <dbReference type="Proteomes" id="UP000677803"/>
    </source>
</evidence>
<gene>
    <name evidence="2" type="ORF">MMEN_LOCUS20063</name>
</gene>
<protein>
    <submittedName>
        <fullName evidence="2">(Atlantic silverside) hypothetical protein</fullName>
    </submittedName>
</protein>
<reference evidence="2" key="1">
    <citation type="submission" date="2021-05" db="EMBL/GenBank/DDBJ databases">
        <authorList>
            <person name="Tigano A."/>
        </authorList>
    </citation>
    <scope>NUCLEOTIDE SEQUENCE</scope>
</reference>